<gene>
    <name evidence="1" type="ORF">WMO41_05110</name>
</gene>
<evidence type="ECO:0000313" key="1">
    <source>
        <dbReference type="EMBL" id="MEQ2562540.1"/>
    </source>
</evidence>
<dbReference type="Gene3D" id="3.40.50.300">
    <property type="entry name" value="P-loop containing nucleotide triphosphate hydrolases"/>
    <property type="match status" value="1"/>
</dbReference>
<dbReference type="PANTHER" id="PTHR46638">
    <property type="entry name" value="CORRINOID ADENOSYLTRANSFERASE"/>
    <property type="match status" value="1"/>
</dbReference>
<evidence type="ECO:0000313" key="2">
    <source>
        <dbReference type="Proteomes" id="UP001437460"/>
    </source>
</evidence>
<dbReference type="InterPro" id="IPR003724">
    <property type="entry name" value="CblAdoTrfase_CobA"/>
</dbReference>
<dbReference type="EMBL" id="JBBMFJ010000007">
    <property type="protein sequence ID" value="MEQ2562540.1"/>
    <property type="molecule type" value="Genomic_DNA"/>
</dbReference>
<comment type="caution">
    <text evidence="1">The sequence shown here is derived from an EMBL/GenBank/DDBJ whole genome shotgun (WGS) entry which is preliminary data.</text>
</comment>
<dbReference type="PANTHER" id="PTHR46638:SF1">
    <property type="entry name" value="CORRINOID ADENOSYLTRANSFERASE"/>
    <property type="match status" value="1"/>
</dbReference>
<dbReference type="InterPro" id="IPR027417">
    <property type="entry name" value="P-loop_NTPase"/>
</dbReference>
<dbReference type="GO" id="GO:0008817">
    <property type="term" value="F:corrinoid adenosyltransferase activity"/>
    <property type="evidence" value="ECO:0007669"/>
    <property type="project" value="UniProtKB-EC"/>
</dbReference>
<keyword evidence="1" id="KW-0808">Transferase</keyword>
<reference evidence="1 2" key="1">
    <citation type="submission" date="2024-03" db="EMBL/GenBank/DDBJ databases">
        <title>Human intestinal bacterial collection.</title>
        <authorList>
            <person name="Pauvert C."/>
            <person name="Hitch T.C.A."/>
            <person name="Clavel T."/>
        </authorList>
    </citation>
    <scope>NUCLEOTIDE SEQUENCE [LARGE SCALE GENOMIC DNA]</scope>
    <source>
        <strain evidence="1 2">CLA-AP-H27</strain>
    </source>
</reference>
<protein>
    <submittedName>
        <fullName evidence="1">Cob(I)yrinic acid a,c-diamide adenosyltransferase</fullName>
        <ecNumber evidence="1">2.5.1.17</ecNumber>
    </submittedName>
</protein>
<accession>A0ABV1HJQ4</accession>
<dbReference type="Proteomes" id="UP001437460">
    <property type="component" value="Unassembled WGS sequence"/>
</dbReference>
<proteinExistence type="predicted"/>
<dbReference type="EC" id="2.5.1.17" evidence="1"/>
<dbReference type="RefSeq" id="WP_349228831.1">
    <property type="nucleotide sequence ID" value="NZ_JBBMFJ010000007.1"/>
</dbReference>
<dbReference type="SUPFAM" id="SSF52540">
    <property type="entry name" value="P-loop containing nucleoside triphosphate hydrolases"/>
    <property type="match status" value="1"/>
</dbReference>
<organism evidence="1 2">
    <name type="scientific">Ventrimonas faecis</name>
    <dbReference type="NCBI Taxonomy" id="3133170"/>
    <lineage>
        <taxon>Bacteria</taxon>
        <taxon>Bacillati</taxon>
        <taxon>Bacillota</taxon>
        <taxon>Clostridia</taxon>
        <taxon>Lachnospirales</taxon>
        <taxon>Lachnospiraceae</taxon>
        <taxon>Ventrimonas</taxon>
    </lineage>
</organism>
<sequence length="161" mass="18060">MSTGRLEAICGKDSSGKTAMALGRALQALTEQKTVIVIQFLKGSEKTGNLEVLKRMEPELKVFRFEKSDRYFAELSDAEKKDEEINIRNGLNYAKKVLTTEECDLLVLDEALGLVDQNIVTEEELEGLLKCRDQVQVIVTGKVLPEGIRRIADKVEEVDCR</sequence>
<dbReference type="Pfam" id="PF02572">
    <property type="entry name" value="CobA_CobO_BtuR"/>
    <property type="match status" value="1"/>
</dbReference>
<keyword evidence="2" id="KW-1185">Reference proteome</keyword>
<name>A0ABV1HJQ4_9FIRM</name>